<dbReference type="Pfam" id="PF05523">
    <property type="entry name" value="FdtA"/>
    <property type="match status" value="1"/>
</dbReference>
<evidence type="ECO:0000313" key="3">
    <source>
        <dbReference type="Proteomes" id="UP000647133"/>
    </source>
</evidence>
<dbReference type="Proteomes" id="UP000647133">
    <property type="component" value="Unassembled WGS sequence"/>
</dbReference>
<dbReference type="CDD" id="cd20292">
    <property type="entry name" value="cupin_QdtA-like"/>
    <property type="match status" value="1"/>
</dbReference>
<dbReference type="Gene3D" id="2.60.120.10">
    <property type="entry name" value="Jelly Rolls"/>
    <property type="match status" value="1"/>
</dbReference>
<evidence type="ECO:0000259" key="1">
    <source>
        <dbReference type="Pfam" id="PF05523"/>
    </source>
</evidence>
<dbReference type="SUPFAM" id="SSF51182">
    <property type="entry name" value="RmlC-like cupins"/>
    <property type="match status" value="1"/>
</dbReference>
<dbReference type="InterPro" id="IPR011051">
    <property type="entry name" value="RmlC_Cupin_sf"/>
</dbReference>
<keyword evidence="3" id="KW-1185">Reference proteome</keyword>
<comment type="caution">
    <text evidence="2">The sequence shown here is derived from an EMBL/GenBank/DDBJ whole genome shotgun (WGS) entry which is preliminary data.</text>
</comment>
<sequence>MVKPSVFKLGNVKSPLGNLNFWEQGTLPFEVKRAFWITEVPAGGERGIHAHKKDNQITVCLQGKVKVELEDLEGQHYVFELNDPGEALYLPCLVWSKFTFEENSILLVLSSQDFEESDYIRLKADFEKLKDGYSKAL</sequence>
<evidence type="ECO:0000313" key="2">
    <source>
        <dbReference type="EMBL" id="MBD8487213.1"/>
    </source>
</evidence>
<reference evidence="2 3" key="1">
    <citation type="submission" date="2020-09" db="EMBL/GenBank/DDBJ databases">
        <title>Echinicola sp. CAU 1574 isolated from sand of Sido Beach.</title>
        <authorList>
            <person name="Kim W."/>
        </authorList>
    </citation>
    <scope>NUCLEOTIDE SEQUENCE [LARGE SCALE GENOMIC DNA]</scope>
    <source>
        <strain evidence="2 3">CAU 1574</strain>
    </source>
</reference>
<dbReference type="InterPro" id="IPR014710">
    <property type="entry name" value="RmlC-like_jellyroll"/>
</dbReference>
<feature type="domain" description="Sugar 3,4-ketoisomerase QdtA cupin" evidence="1">
    <location>
        <begin position="6"/>
        <end position="129"/>
    </location>
</feature>
<proteinExistence type="predicted"/>
<dbReference type="InterPro" id="IPR008894">
    <property type="entry name" value="QdtA_cupin_dom"/>
</dbReference>
<protein>
    <submittedName>
        <fullName evidence="2">FdtA/QdtA family cupin domain-containing protein</fullName>
    </submittedName>
</protein>
<gene>
    <name evidence="2" type="ORF">IFO69_00495</name>
</gene>
<accession>A0ABR9AEZ2</accession>
<organism evidence="2 3">
    <name type="scientific">Echinicola arenosa</name>
    <dbReference type="NCBI Taxonomy" id="2774144"/>
    <lineage>
        <taxon>Bacteria</taxon>
        <taxon>Pseudomonadati</taxon>
        <taxon>Bacteroidota</taxon>
        <taxon>Cytophagia</taxon>
        <taxon>Cytophagales</taxon>
        <taxon>Cyclobacteriaceae</taxon>
        <taxon>Echinicola</taxon>
    </lineage>
</organism>
<dbReference type="EMBL" id="JACYTQ010000001">
    <property type="protein sequence ID" value="MBD8487213.1"/>
    <property type="molecule type" value="Genomic_DNA"/>
</dbReference>
<name>A0ABR9AEZ2_9BACT</name>